<keyword evidence="1" id="KW-0812">Transmembrane</keyword>
<accession>A0ABX1E3J4</accession>
<evidence type="ECO:0000313" key="3">
    <source>
        <dbReference type="EMBL" id="NKC29530.1"/>
    </source>
</evidence>
<organism evidence="3 4">
    <name type="scientific">Falsiroseomonas selenitidurans</name>
    <dbReference type="NCBI Taxonomy" id="2716335"/>
    <lineage>
        <taxon>Bacteria</taxon>
        <taxon>Pseudomonadati</taxon>
        <taxon>Pseudomonadota</taxon>
        <taxon>Alphaproteobacteria</taxon>
        <taxon>Acetobacterales</taxon>
        <taxon>Roseomonadaceae</taxon>
        <taxon>Falsiroseomonas</taxon>
    </lineage>
</organism>
<dbReference type="EMBL" id="JAAVNE010000002">
    <property type="protein sequence ID" value="NKC29530.1"/>
    <property type="molecule type" value="Genomic_DNA"/>
</dbReference>
<feature type="transmembrane region" description="Helical" evidence="1">
    <location>
        <begin position="165"/>
        <end position="187"/>
    </location>
</feature>
<feature type="transmembrane region" description="Helical" evidence="1">
    <location>
        <begin position="51"/>
        <end position="68"/>
    </location>
</feature>
<feature type="transmembrane region" description="Helical" evidence="1">
    <location>
        <begin position="234"/>
        <end position="252"/>
    </location>
</feature>
<dbReference type="Proteomes" id="UP000787635">
    <property type="component" value="Unassembled WGS sequence"/>
</dbReference>
<gene>
    <name evidence="3" type="ORF">HEQ75_01550</name>
</gene>
<sequence length="253" mass="24942">MLANCLHDLTALGPDGLGAMMLTMLLAGLAGGLTHCAGMCAPFVMAQASTGVGAGAGMVARLAGAALLPYQAGRMLGYGLLGAVAGASAGAISQVTGLRQVLAALLLLAALLMARQALARLPAGWRARLPWAGRGDPARPRPPAEPSLLMRSVARLLARPGGWNGVGLGLLLSGLPCGLLYAALAGAGATGSALAGGLAMLAFTLGTVPALVGVALLGRLFLRGRGPMTQAVGGVLFLVNAALLAAMAVRLAA</sequence>
<feature type="transmembrane region" description="Helical" evidence="1">
    <location>
        <begin position="75"/>
        <end position="95"/>
    </location>
</feature>
<protein>
    <submittedName>
        <fullName evidence="3">Sulfite exporter TauE/SafE family protein</fullName>
    </submittedName>
</protein>
<feature type="transmembrane region" description="Helical" evidence="1">
    <location>
        <begin position="193"/>
        <end position="222"/>
    </location>
</feature>
<feature type="transmembrane region" description="Helical" evidence="1">
    <location>
        <begin position="101"/>
        <end position="118"/>
    </location>
</feature>
<dbReference type="InterPro" id="IPR039447">
    <property type="entry name" value="UreH-like_TM_dom"/>
</dbReference>
<comment type="caution">
    <text evidence="3">The sequence shown here is derived from an EMBL/GenBank/DDBJ whole genome shotgun (WGS) entry which is preliminary data.</text>
</comment>
<feature type="domain" description="Urease accessory protein UreH-like transmembrane" evidence="2">
    <location>
        <begin position="24"/>
        <end position="239"/>
    </location>
</feature>
<proteinExistence type="predicted"/>
<dbReference type="PANTHER" id="PTHR42208:SF1">
    <property type="entry name" value="HEAVY METAL TRANSPORTER"/>
    <property type="match status" value="1"/>
</dbReference>
<name>A0ABX1E3J4_9PROT</name>
<evidence type="ECO:0000313" key="4">
    <source>
        <dbReference type="Proteomes" id="UP000787635"/>
    </source>
</evidence>
<keyword evidence="1" id="KW-1133">Transmembrane helix</keyword>
<dbReference type="PANTHER" id="PTHR42208">
    <property type="entry name" value="HEAVY METAL TRANSPORTER-RELATED"/>
    <property type="match status" value="1"/>
</dbReference>
<dbReference type="Pfam" id="PF13386">
    <property type="entry name" value="DsbD_2"/>
    <property type="match status" value="1"/>
</dbReference>
<reference evidence="3 4" key="1">
    <citation type="submission" date="2020-03" db="EMBL/GenBank/DDBJ databases">
        <title>Roseomonas selenitidurans sp. nov. isolated from urban soil.</title>
        <authorList>
            <person name="Liu H."/>
        </authorList>
    </citation>
    <scope>NUCLEOTIDE SEQUENCE [LARGE SCALE GENOMIC DNA]</scope>
    <source>
        <strain evidence="3 4">BU-1</strain>
    </source>
</reference>
<dbReference type="RefSeq" id="WP_168027164.1">
    <property type="nucleotide sequence ID" value="NZ_JAAVNE010000002.1"/>
</dbReference>
<keyword evidence="4" id="KW-1185">Reference proteome</keyword>
<evidence type="ECO:0000259" key="2">
    <source>
        <dbReference type="Pfam" id="PF13386"/>
    </source>
</evidence>
<keyword evidence="1" id="KW-0472">Membrane</keyword>
<evidence type="ECO:0000256" key="1">
    <source>
        <dbReference type="SAM" id="Phobius"/>
    </source>
</evidence>